<feature type="domain" description="Malectin-like" evidence="9">
    <location>
        <begin position="488"/>
        <end position="797"/>
    </location>
</feature>
<evidence type="ECO:0000256" key="2">
    <source>
        <dbReference type="ARBA" id="ARBA00022692"/>
    </source>
</evidence>
<feature type="transmembrane region" description="Helical" evidence="7">
    <location>
        <begin position="865"/>
        <end position="888"/>
    </location>
</feature>
<keyword evidence="5 7" id="KW-0472">Membrane</keyword>
<feature type="region of interest" description="Disordered" evidence="6">
    <location>
        <begin position="416"/>
        <end position="439"/>
    </location>
</feature>
<keyword evidence="4 7" id="KW-1133">Transmembrane helix</keyword>
<organism evidence="10 11">
    <name type="scientific">Brassica napus</name>
    <name type="common">Rape</name>
    <dbReference type="NCBI Taxonomy" id="3708"/>
    <lineage>
        <taxon>Eukaryota</taxon>
        <taxon>Viridiplantae</taxon>
        <taxon>Streptophyta</taxon>
        <taxon>Embryophyta</taxon>
        <taxon>Tracheophyta</taxon>
        <taxon>Spermatophyta</taxon>
        <taxon>Magnoliopsida</taxon>
        <taxon>eudicotyledons</taxon>
        <taxon>Gunneridae</taxon>
        <taxon>Pentapetalae</taxon>
        <taxon>rosids</taxon>
        <taxon>malvids</taxon>
        <taxon>Brassicales</taxon>
        <taxon>Brassicaceae</taxon>
        <taxon>Brassiceae</taxon>
        <taxon>Brassica</taxon>
    </lineage>
</organism>
<evidence type="ECO:0000256" key="1">
    <source>
        <dbReference type="ARBA" id="ARBA00004167"/>
    </source>
</evidence>
<keyword evidence="3 8" id="KW-0732">Signal</keyword>
<feature type="transmembrane region" description="Helical" evidence="7">
    <location>
        <begin position="388"/>
        <end position="412"/>
    </location>
</feature>
<dbReference type="PANTHER" id="PTHR45631">
    <property type="entry name" value="OS07G0107800 PROTEIN-RELATED"/>
    <property type="match status" value="1"/>
</dbReference>
<comment type="subcellular location">
    <subcellularLocation>
        <location evidence="1">Membrane</location>
        <topology evidence="1">Single-pass membrane protein</topology>
    </subcellularLocation>
</comment>
<comment type="caution">
    <text evidence="10">The sequence shown here is derived from an EMBL/GenBank/DDBJ whole genome shotgun (WGS) entry which is preliminary data.</text>
</comment>
<dbReference type="Proteomes" id="UP000824890">
    <property type="component" value="Unassembled WGS sequence"/>
</dbReference>
<sequence length="958" mass="101055">MMAALLHLSTLFSLLATILSIAESISIDCGSTGSYVDSNNVTWVGDKGFVTTGEPMKIPDVITKPINTLRYFPTGQTNCYTNIPVTKRQKTLVRTKFYYENYDGNFSPPSFDLVYDGKHRDSVEITESLLNNEETFYYSELIFAPANESISVCLIRTSPSDNPFISSIEVYSLDVGMYADLGPSEGLITRQRTACGAKESISYPLDPYGRPWYPLGADDTLADLTTSAPSIDITGASNKPPEVVMSKASSSLGESIKLSNLALPLTGLPVYLALYFSEPQTLGRTQRRSFNVFLDETQVGSGPIIPVFGKATQLVLRDVVATSGSQIVFQSTGDSVLPPIINGVELFSISNSRNGGGGGGGRSQSSGGNNDFGGEAKNNGGKKKKNKLPLILGVAFASAFVILSSTFGAIFLRKRQNTKPQSNTTPTTSTENGTGTGMSPLVEQQFASDADHSYRALVEKLAPTMATDSLFLLFFLSIITLSQASVNIDCGTSSSSLDANNIKWVGDKDFITSGESATVSSTTVEKSLTTLRYFPTGESNCYNIPVTKGGKVLVRTMFYYGNYDGKASSPTFSVVFEGKHRGTVSISSAFEPYTLELIFSPASGETSVCFVRTSSSSNPFVSSIEVADLADGMYDELGPGEGLFYQQRVAYGTTETIRSDLYGRFWLPSEINILLTGVPSAAASIDTSDASNKPPESILRNSWNGESLTLFDATLPTGGVPVYLAMYFSEPLEMSVRSFNILFGSKKVGTGPIVPVYGKATQVVVRDVVASSSSQLVFQSTASALLPPMINALELYVISSGTSGDGSGNGSGSGSGTGGGGGEGGGGGSGSGGPAGSGGTGKGGGSNEGSSGGSNNEEKKSKLPIIVGAVSAVVFVIIVYVIVAIFLAKRRKGRLQGLTLPTSTVSQTGTGPSPLFGQQTGNDANQSTNEADMGDIDDLIGVNQSYFLLIFIPFNLIS</sequence>
<feature type="region of interest" description="Disordered" evidence="6">
    <location>
        <begin position="353"/>
        <end position="382"/>
    </location>
</feature>
<keyword evidence="11" id="KW-1185">Reference proteome</keyword>
<feature type="chain" id="PRO_5046459822" description="Malectin-like domain-containing protein" evidence="8">
    <location>
        <begin position="25"/>
        <end position="958"/>
    </location>
</feature>
<dbReference type="InterPro" id="IPR024788">
    <property type="entry name" value="Malectin-like_Carb-bd_dom"/>
</dbReference>
<keyword evidence="2 7" id="KW-0812">Transmembrane</keyword>
<evidence type="ECO:0000313" key="11">
    <source>
        <dbReference type="Proteomes" id="UP000824890"/>
    </source>
</evidence>
<evidence type="ECO:0000256" key="5">
    <source>
        <dbReference type="ARBA" id="ARBA00023136"/>
    </source>
</evidence>
<evidence type="ECO:0000256" key="8">
    <source>
        <dbReference type="SAM" id="SignalP"/>
    </source>
</evidence>
<dbReference type="Pfam" id="PF12819">
    <property type="entry name" value="Malectin_like"/>
    <property type="match status" value="2"/>
</dbReference>
<evidence type="ECO:0000256" key="6">
    <source>
        <dbReference type="SAM" id="MobiDB-lite"/>
    </source>
</evidence>
<feature type="compositionally biased region" description="Low complexity" evidence="6">
    <location>
        <begin position="418"/>
        <end position="433"/>
    </location>
</feature>
<feature type="transmembrane region" description="Helical" evidence="7">
    <location>
        <begin position="470"/>
        <end position="488"/>
    </location>
</feature>
<feature type="region of interest" description="Disordered" evidence="6">
    <location>
        <begin position="806"/>
        <end position="858"/>
    </location>
</feature>
<evidence type="ECO:0000256" key="3">
    <source>
        <dbReference type="ARBA" id="ARBA00022729"/>
    </source>
</evidence>
<reference evidence="10 11" key="1">
    <citation type="submission" date="2021-05" db="EMBL/GenBank/DDBJ databases">
        <title>Genome Assembly of Synthetic Allotetraploid Brassica napus Reveals Homoeologous Exchanges between Subgenomes.</title>
        <authorList>
            <person name="Davis J.T."/>
        </authorList>
    </citation>
    <scope>NUCLEOTIDE SEQUENCE [LARGE SCALE GENOMIC DNA]</scope>
    <source>
        <strain evidence="11">cv. Da-Ae</strain>
        <tissue evidence="10">Seedling</tissue>
    </source>
</reference>
<evidence type="ECO:0000259" key="9">
    <source>
        <dbReference type="Pfam" id="PF12819"/>
    </source>
</evidence>
<dbReference type="PANTHER" id="PTHR45631:SF120">
    <property type="entry name" value="KINASE-LIKE PROTEIN-RELATED"/>
    <property type="match status" value="1"/>
</dbReference>
<feature type="compositionally biased region" description="Gly residues" evidence="6">
    <location>
        <begin position="806"/>
        <end position="852"/>
    </location>
</feature>
<gene>
    <name evidence="10" type="ORF">HID58_022419</name>
</gene>
<feature type="signal peptide" evidence="8">
    <location>
        <begin position="1"/>
        <end position="24"/>
    </location>
</feature>
<dbReference type="EMBL" id="JAGKQM010000006">
    <property type="protein sequence ID" value="KAH0922401.1"/>
    <property type="molecule type" value="Genomic_DNA"/>
</dbReference>
<name>A0ABQ8D1S5_BRANA</name>
<accession>A0ABQ8D1S5</accession>
<protein>
    <recommendedName>
        <fullName evidence="9">Malectin-like domain-containing protein</fullName>
    </recommendedName>
</protein>
<evidence type="ECO:0000256" key="4">
    <source>
        <dbReference type="ARBA" id="ARBA00022989"/>
    </source>
</evidence>
<evidence type="ECO:0000256" key="7">
    <source>
        <dbReference type="SAM" id="Phobius"/>
    </source>
</evidence>
<evidence type="ECO:0000313" key="10">
    <source>
        <dbReference type="EMBL" id="KAH0922401.1"/>
    </source>
</evidence>
<feature type="domain" description="Malectin-like" evidence="9">
    <location>
        <begin position="27"/>
        <end position="349"/>
    </location>
</feature>
<dbReference type="Gene3D" id="2.60.120.430">
    <property type="entry name" value="Galactose-binding lectin"/>
    <property type="match status" value="1"/>
</dbReference>
<proteinExistence type="predicted"/>